<dbReference type="RefSeq" id="WP_254013622.1">
    <property type="nucleotide sequence ID" value="NZ_JAMZMM010000250.1"/>
</dbReference>
<dbReference type="GO" id="GO:0016747">
    <property type="term" value="F:acyltransferase activity, transferring groups other than amino-acyl groups"/>
    <property type="evidence" value="ECO:0007669"/>
    <property type="project" value="InterPro"/>
</dbReference>
<dbReference type="CDD" id="cd04301">
    <property type="entry name" value="NAT_SF"/>
    <property type="match status" value="1"/>
</dbReference>
<dbReference type="PANTHER" id="PTHR47426">
    <property type="entry name" value="ACYL-COA N-ACYLTRANSFERASES (NAT) SUPERFAMILY PROTEIN"/>
    <property type="match status" value="1"/>
</dbReference>
<name>A0AAE3GUF8_9CYAN</name>
<gene>
    <name evidence="2" type="ORF">NJ959_20805</name>
</gene>
<dbReference type="InterPro" id="IPR000182">
    <property type="entry name" value="GNAT_dom"/>
</dbReference>
<evidence type="ECO:0000313" key="2">
    <source>
        <dbReference type="EMBL" id="MCP2730871.1"/>
    </source>
</evidence>
<dbReference type="Proteomes" id="UP001204953">
    <property type="component" value="Unassembled WGS sequence"/>
</dbReference>
<feature type="domain" description="N-acetyltransferase" evidence="1">
    <location>
        <begin position="28"/>
        <end position="198"/>
    </location>
</feature>
<reference evidence="2" key="1">
    <citation type="submission" date="2022-06" db="EMBL/GenBank/DDBJ databases">
        <title>New cyanobacteria of genus Symplocastrum in benthos of Lake Baikal.</title>
        <authorList>
            <person name="Sorokovikova E."/>
            <person name="Tikhonova I."/>
            <person name="Krasnopeev A."/>
            <person name="Evseev P."/>
            <person name="Gladkikh A."/>
            <person name="Belykh O."/>
        </authorList>
    </citation>
    <scope>NUCLEOTIDE SEQUENCE</scope>
    <source>
        <strain evidence="2">BBK-W-15</strain>
    </source>
</reference>
<evidence type="ECO:0000313" key="3">
    <source>
        <dbReference type="Proteomes" id="UP001204953"/>
    </source>
</evidence>
<proteinExistence type="predicted"/>
<accession>A0AAE3GUF8</accession>
<dbReference type="AlphaFoldDB" id="A0AAE3GUF8"/>
<evidence type="ECO:0000259" key="1">
    <source>
        <dbReference type="PROSITE" id="PS51186"/>
    </source>
</evidence>
<dbReference type="EMBL" id="JAMZMM010000250">
    <property type="protein sequence ID" value="MCP2730871.1"/>
    <property type="molecule type" value="Genomic_DNA"/>
</dbReference>
<dbReference type="Gene3D" id="3.40.630.30">
    <property type="match status" value="1"/>
</dbReference>
<comment type="caution">
    <text evidence="2">The sequence shown here is derived from an EMBL/GenBank/DDBJ whole genome shotgun (WGS) entry which is preliminary data.</text>
</comment>
<protein>
    <submittedName>
        <fullName evidence="2">GNAT family N-acetyltransferase</fullName>
    </submittedName>
</protein>
<dbReference type="PROSITE" id="PS51186">
    <property type="entry name" value="GNAT"/>
    <property type="match status" value="1"/>
</dbReference>
<sequence>MNPCFSFLMPDELTPKSQDALMPIASHFTIRTAQEQDLTLLAEILTESFHSCRGMLRWVYPILRLGIYEDLRNRIRTNSPHYACLVAVATISGVSGARERVVGTVELSLRHLSPWRSNGSQYPYVSNLAVSKSCRRQGVAQELLKACDRKSLEWGFPDLYLHVLENNHQARQLYLKTGYQLHRVEHSCGTWFLRHPKRLFLHKHFNPGGTKGETG</sequence>
<keyword evidence="3" id="KW-1185">Reference proteome</keyword>
<dbReference type="InterPro" id="IPR016181">
    <property type="entry name" value="Acyl_CoA_acyltransferase"/>
</dbReference>
<dbReference type="PANTHER" id="PTHR47426:SF3">
    <property type="entry name" value="GCN5-RELATED N-ACETYLTRANSFERASE 6, CHLOROPLASTIC"/>
    <property type="match status" value="1"/>
</dbReference>
<organism evidence="2 3">
    <name type="scientific">Limnofasciculus baicalensis BBK-W-15</name>
    <dbReference type="NCBI Taxonomy" id="2699891"/>
    <lineage>
        <taxon>Bacteria</taxon>
        <taxon>Bacillati</taxon>
        <taxon>Cyanobacteriota</taxon>
        <taxon>Cyanophyceae</taxon>
        <taxon>Coleofasciculales</taxon>
        <taxon>Coleofasciculaceae</taxon>
        <taxon>Limnofasciculus</taxon>
        <taxon>Limnofasciculus baicalensis</taxon>
    </lineage>
</organism>
<dbReference type="Pfam" id="PF00583">
    <property type="entry name" value="Acetyltransf_1"/>
    <property type="match status" value="1"/>
</dbReference>
<dbReference type="SUPFAM" id="SSF55729">
    <property type="entry name" value="Acyl-CoA N-acyltransferases (Nat)"/>
    <property type="match status" value="1"/>
</dbReference>